<protein>
    <submittedName>
        <fullName evidence="1">4038_t:CDS:1</fullName>
    </submittedName>
</protein>
<evidence type="ECO:0000313" key="1">
    <source>
        <dbReference type="EMBL" id="CAG8689594.1"/>
    </source>
</evidence>
<organism evidence="1 2">
    <name type="scientific">Dentiscutata erythropus</name>
    <dbReference type="NCBI Taxonomy" id="1348616"/>
    <lineage>
        <taxon>Eukaryota</taxon>
        <taxon>Fungi</taxon>
        <taxon>Fungi incertae sedis</taxon>
        <taxon>Mucoromycota</taxon>
        <taxon>Glomeromycotina</taxon>
        <taxon>Glomeromycetes</taxon>
        <taxon>Diversisporales</taxon>
        <taxon>Gigasporaceae</taxon>
        <taxon>Dentiscutata</taxon>
    </lineage>
</organism>
<reference evidence="1" key="1">
    <citation type="submission" date="2021-06" db="EMBL/GenBank/DDBJ databases">
        <authorList>
            <person name="Kallberg Y."/>
            <person name="Tangrot J."/>
            <person name="Rosling A."/>
        </authorList>
    </citation>
    <scope>NUCLEOTIDE SEQUENCE</scope>
    <source>
        <strain evidence="1">MA453B</strain>
    </source>
</reference>
<gene>
    <name evidence="1" type="ORF">DERYTH_LOCUS12283</name>
</gene>
<keyword evidence="2" id="KW-1185">Reference proteome</keyword>
<proteinExistence type="predicted"/>
<dbReference type="EMBL" id="CAJVPY010007972">
    <property type="protein sequence ID" value="CAG8689594.1"/>
    <property type="molecule type" value="Genomic_DNA"/>
</dbReference>
<dbReference type="Proteomes" id="UP000789405">
    <property type="component" value="Unassembled WGS sequence"/>
</dbReference>
<sequence length="53" mass="6159">MGTRVLTKANSCLSTDIYENFNDLWRDNQHQTFSANTNKFNEEQEDNCGLKLC</sequence>
<dbReference type="AlphaFoldDB" id="A0A9N9ESJ4"/>
<name>A0A9N9ESJ4_9GLOM</name>
<comment type="caution">
    <text evidence="1">The sequence shown here is derived from an EMBL/GenBank/DDBJ whole genome shotgun (WGS) entry which is preliminary data.</text>
</comment>
<evidence type="ECO:0000313" key="2">
    <source>
        <dbReference type="Proteomes" id="UP000789405"/>
    </source>
</evidence>
<accession>A0A9N9ESJ4</accession>